<comment type="catalytic activity">
    <reaction evidence="7">
        <text>(2R)-O-phospho-3-sulfolactate + H2O = (2R)-3-sulfolactate + phosphate</text>
        <dbReference type="Rhea" id="RHEA:23416"/>
        <dbReference type="ChEBI" id="CHEBI:15377"/>
        <dbReference type="ChEBI" id="CHEBI:15597"/>
        <dbReference type="ChEBI" id="CHEBI:43474"/>
        <dbReference type="ChEBI" id="CHEBI:58738"/>
        <dbReference type="EC" id="3.1.3.71"/>
    </reaction>
</comment>
<evidence type="ECO:0000256" key="4">
    <source>
        <dbReference type="ARBA" id="ARBA00021948"/>
    </source>
</evidence>
<sequence length="259" mass="28073">MSPRSNGGFLITIFAATMTRTEKPSLEVCLSPALLHLYDTKGAIVVIIDIFRATSTITAALHNGAESVIPVASVSDCIAIGASLPNSLTAGERDGKVAEGLQHGNSPLEYPTSFVSGKTLVLTTTNGTRLLHMVQDAAEIVIGSFLNLSVLCEYLLKQDKNILLGCASWKDKFNLEDTLFAGAVVHRLQHAFEVNCDAARGARHLYNCSGGDHFIEFLKDSSHYRRLSAFGLERDMEYCVTADLHPVVPRLQGDRIVAI</sequence>
<organism evidence="8 9">
    <name type="scientific">Nemorincola caseinilytica</name>
    <dbReference type="NCBI Taxonomy" id="2054315"/>
    <lineage>
        <taxon>Bacteria</taxon>
        <taxon>Pseudomonadati</taxon>
        <taxon>Bacteroidota</taxon>
        <taxon>Chitinophagia</taxon>
        <taxon>Chitinophagales</taxon>
        <taxon>Chitinophagaceae</taxon>
        <taxon>Nemorincola</taxon>
    </lineage>
</organism>
<dbReference type="EC" id="3.1.3.71" evidence="3"/>
<dbReference type="PANTHER" id="PTHR37311">
    <property type="entry name" value="2-PHOSPHOSULFOLACTATE PHOSPHATASE-RELATED"/>
    <property type="match status" value="1"/>
</dbReference>
<evidence type="ECO:0000313" key="8">
    <source>
        <dbReference type="EMBL" id="GAA4461995.1"/>
    </source>
</evidence>
<comment type="cofactor">
    <cofactor evidence="1">
        <name>Mg(2+)</name>
        <dbReference type="ChEBI" id="CHEBI:18420"/>
    </cofactor>
</comment>
<evidence type="ECO:0000256" key="1">
    <source>
        <dbReference type="ARBA" id="ARBA00001946"/>
    </source>
</evidence>
<dbReference type="Gene3D" id="3.90.1560.10">
    <property type="entry name" value="ComB-like"/>
    <property type="match status" value="1"/>
</dbReference>
<accession>A0ABP8N643</accession>
<keyword evidence="5" id="KW-0378">Hydrolase</keyword>
<name>A0ABP8N643_9BACT</name>
<evidence type="ECO:0000313" key="9">
    <source>
        <dbReference type="Proteomes" id="UP001500067"/>
    </source>
</evidence>
<reference evidence="9" key="1">
    <citation type="journal article" date="2019" name="Int. J. Syst. Evol. Microbiol.">
        <title>The Global Catalogue of Microorganisms (GCM) 10K type strain sequencing project: providing services to taxonomists for standard genome sequencing and annotation.</title>
        <authorList>
            <consortium name="The Broad Institute Genomics Platform"/>
            <consortium name="The Broad Institute Genome Sequencing Center for Infectious Disease"/>
            <person name="Wu L."/>
            <person name="Ma J."/>
        </authorList>
    </citation>
    <scope>NUCLEOTIDE SEQUENCE [LARGE SCALE GENOMIC DNA]</scope>
    <source>
        <strain evidence="9">JCM 32105</strain>
    </source>
</reference>
<evidence type="ECO:0000256" key="6">
    <source>
        <dbReference type="ARBA" id="ARBA00022842"/>
    </source>
</evidence>
<dbReference type="Pfam" id="PF04029">
    <property type="entry name" value="2-ph_phosp"/>
    <property type="match status" value="1"/>
</dbReference>
<dbReference type="PANTHER" id="PTHR37311:SF1">
    <property type="entry name" value="2-PHOSPHOSULFOLACTATE PHOSPHATASE-RELATED"/>
    <property type="match status" value="1"/>
</dbReference>
<protein>
    <recommendedName>
        <fullName evidence="4">Probable 2-phosphosulfolactate phosphatase</fullName>
        <ecNumber evidence="3">3.1.3.71</ecNumber>
    </recommendedName>
</protein>
<dbReference type="Proteomes" id="UP001500067">
    <property type="component" value="Unassembled WGS sequence"/>
</dbReference>
<evidence type="ECO:0000256" key="7">
    <source>
        <dbReference type="ARBA" id="ARBA00033711"/>
    </source>
</evidence>
<evidence type="ECO:0000256" key="3">
    <source>
        <dbReference type="ARBA" id="ARBA00012953"/>
    </source>
</evidence>
<dbReference type="InterPro" id="IPR005238">
    <property type="entry name" value="ComB-like"/>
</dbReference>
<evidence type="ECO:0000256" key="5">
    <source>
        <dbReference type="ARBA" id="ARBA00022801"/>
    </source>
</evidence>
<dbReference type="InterPro" id="IPR036702">
    <property type="entry name" value="ComB-like_sf"/>
</dbReference>
<comment type="similarity">
    <text evidence="2">Belongs to the ComB family.</text>
</comment>
<keyword evidence="9" id="KW-1185">Reference proteome</keyword>
<comment type="caution">
    <text evidence="8">The sequence shown here is derived from an EMBL/GenBank/DDBJ whole genome shotgun (WGS) entry which is preliminary data.</text>
</comment>
<dbReference type="SUPFAM" id="SSF142823">
    <property type="entry name" value="ComB-like"/>
    <property type="match status" value="1"/>
</dbReference>
<gene>
    <name evidence="8" type="ORF">GCM10023093_07730</name>
</gene>
<proteinExistence type="inferred from homology"/>
<evidence type="ECO:0000256" key="2">
    <source>
        <dbReference type="ARBA" id="ARBA00009997"/>
    </source>
</evidence>
<keyword evidence="6" id="KW-0460">Magnesium</keyword>
<dbReference type="EMBL" id="BAABFA010000006">
    <property type="protein sequence ID" value="GAA4461995.1"/>
    <property type="molecule type" value="Genomic_DNA"/>
</dbReference>